<dbReference type="Gene3D" id="3.40.50.300">
    <property type="entry name" value="P-loop containing nucleotide triphosphate hydrolases"/>
    <property type="match status" value="1"/>
</dbReference>
<dbReference type="SMART" id="SM00382">
    <property type="entry name" value="AAA"/>
    <property type="match status" value="1"/>
</dbReference>
<evidence type="ECO:0000256" key="1">
    <source>
        <dbReference type="ARBA" id="ARBA00005417"/>
    </source>
</evidence>
<sequence>MIDVQRLSKVYKDGTVALDEVTFHSTAKVLSVLGRNGAGKTTMMRILSTQLLPTSGTASILGYDVVKDANKLRSIIASIPQEAKPVGFASPLEHVTMFLTARGESVKTALEEARKSLKEIGLWEVKDKPCDDLSGGMKRKVFVAMALASNADLIFLDEPTTGLDPISRLEVWSVIKNINSKVVLTTHYMEEAEELSQDIVMLGKGKVIAKGTKEQLLAPLKGKVRVEGIGERFIGKTQISYMDESRAREIVGKAVIKPVSLEDLFIIHGEDEN</sequence>
<dbReference type="GeneID" id="36834582"/>
<dbReference type="PANTHER" id="PTHR42711">
    <property type="entry name" value="ABC TRANSPORTER ATP-BINDING PROTEIN"/>
    <property type="match status" value="1"/>
</dbReference>
<keyword evidence="4 6" id="KW-0067">ATP-binding</keyword>
<dbReference type="InterPro" id="IPR003593">
    <property type="entry name" value="AAA+_ATPase"/>
</dbReference>
<dbReference type="STRING" id="1293036.GCA_001315825_01127"/>
<keyword evidence="3" id="KW-0547">Nucleotide-binding</keyword>
<evidence type="ECO:0000313" key="6">
    <source>
        <dbReference type="EMBL" id="AWR99079.1"/>
    </source>
</evidence>
<dbReference type="InterPro" id="IPR003439">
    <property type="entry name" value="ABC_transporter-like_ATP-bd"/>
</dbReference>
<evidence type="ECO:0000256" key="2">
    <source>
        <dbReference type="ARBA" id="ARBA00022448"/>
    </source>
</evidence>
<dbReference type="AlphaFoldDB" id="A0A2U9ISQ4"/>
<keyword evidence="7" id="KW-1185">Reference proteome</keyword>
<accession>A0A2U9ISQ4</accession>
<name>A0A2U9ISQ4_9CREN</name>
<dbReference type="PROSITE" id="PS50893">
    <property type="entry name" value="ABC_TRANSPORTER_2"/>
    <property type="match status" value="1"/>
</dbReference>
<evidence type="ECO:0000313" key="7">
    <source>
        <dbReference type="Proteomes" id="UP000247586"/>
    </source>
</evidence>
<reference evidence="7" key="3">
    <citation type="submission" date="2020-03" db="EMBL/GenBank/DDBJ databases">
        <title>Sequencing and Assembly of Multiple Reported Metal-Biooxidizing Members of the Extremely Thermoacidophilic Archaeal Family Sulfolobaceae.</title>
        <authorList>
            <person name="Counts J.A."/>
            <person name="Kelly R.M."/>
        </authorList>
    </citation>
    <scope>NUCLEOTIDE SEQUENCE [LARGE SCALE GENOMIC DNA]</scope>
    <source>
        <strain evidence="7">HO1-1</strain>
    </source>
</reference>
<dbReference type="InterPro" id="IPR027417">
    <property type="entry name" value="P-loop_NTPase"/>
</dbReference>
<dbReference type="GO" id="GO:0005524">
    <property type="term" value="F:ATP binding"/>
    <property type="evidence" value="ECO:0007669"/>
    <property type="project" value="UniProtKB-KW"/>
</dbReference>
<reference evidence="7" key="2">
    <citation type="submission" date="2020-03" db="EMBL/GenBank/DDBJ databases">
        <title>Complete Genome Sequences of Extremely Thermoacidophilic, Metal-Mobilizing Type-Strain Members of the Archaeal Family Sulfolobaceae: Acidianus brierleyi DSM-1651T, Acidianus sulfidivorans DSM-18786T, Metallosphaera hakonensis DSM-7519T, and Metallosphaera prunae DSM-10039T.</title>
        <authorList>
            <person name="Counts J.A."/>
            <person name="Kelly R.M."/>
        </authorList>
    </citation>
    <scope>NUCLEOTIDE SEQUENCE [LARGE SCALE GENOMIC DNA]</scope>
    <source>
        <strain evidence="7">HO1-1</strain>
    </source>
</reference>
<dbReference type="RefSeq" id="WP_054836455.1">
    <property type="nucleotide sequence ID" value="NZ_BBBA01000005.1"/>
</dbReference>
<dbReference type="GO" id="GO:0016887">
    <property type="term" value="F:ATP hydrolysis activity"/>
    <property type="evidence" value="ECO:0007669"/>
    <property type="project" value="InterPro"/>
</dbReference>
<proteinExistence type="inferred from homology"/>
<gene>
    <name evidence="6" type="ORF">DFR87_04530</name>
</gene>
<dbReference type="Pfam" id="PF00005">
    <property type="entry name" value="ABC_tran"/>
    <property type="match status" value="1"/>
</dbReference>
<evidence type="ECO:0000256" key="3">
    <source>
        <dbReference type="ARBA" id="ARBA00022741"/>
    </source>
</evidence>
<dbReference type="InterPro" id="IPR050763">
    <property type="entry name" value="ABC_transporter_ATP-binding"/>
</dbReference>
<comment type="similarity">
    <text evidence="1">Belongs to the ABC transporter superfamily.</text>
</comment>
<protein>
    <submittedName>
        <fullName evidence="6">Multidrug ABC transporter ATP-binding protein</fullName>
    </submittedName>
</protein>
<evidence type="ECO:0000259" key="5">
    <source>
        <dbReference type="PROSITE" id="PS50893"/>
    </source>
</evidence>
<dbReference type="OrthoDB" id="87732at2157"/>
<organism evidence="6 7">
    <name type="scientific">Metallosphaera hakonensis JCM 8857 = DSM 7519</name>
    <dbReference type="NCBI Taxonomy" id="1293036"/>
    <lineage>
        <taxon>Archaea</taxon>
        <taxon>Thermoproteota</taxon>
        <taxon>Thermoprotei</taxon>
        <taxon>Sulfolobales</taxon>
        <taxon>Sulfolobaceae</taxon>
        <taxon>Metallosphaera</taxon>
    </lineage>
</organism>
<keyword evidence="2" id="KW-0813">Transport</keyword>
<feature type="domain" description="ABC transporter" evidence="5">
    <location>
        <begin position="2"/>
        <end position="229"/>
    </location>
</feature>
<dbReference type="SUPFAM" id="SSF52540">
    <property type="entry name" value="P-loop containing nucleoside triphosphate hydrolases"/>
    <property type="match status" value="1"/>
</dbReference>
<dbReference type="InterPro" id="IPR017871">
    <property type="entry name" value="ABC_transporter-like_CS"/>
</dbReference>
<reference evidence="6 7" key="1">
    <citation type="submission" date="2018-05" db="EMBL/GenBank/DDBJ databases">
        <title>Complete Genome Sequences of Extremely Thermoacidophilic, Metal-Mobilizing Type-Strain Members of the Archaeal Family Sulfolobaceae: Acidianus brierleyi DSM-1651T, Acidianus sulfidivorans DSM-18786T, Metallosphaera hakonensis DSM-7519T, and Metallosphaera prunae DSM-10039T.</title>
        <authorList>
            <person name="Counts J.A."/>
            <person name="Kelly R.M."/>
        </authorList>
    </citation>
    <scope>NUCLEOTIDE SEQUENCE [LARGE SCALE GENOMIC DNA]</scope>
    <source>
        <strain evidence="6 7">HO1-1</strain>
    </source>
</reference>
<dbReference type="KEGG" id="mhk:DFR87_04530"/>
<dbReference type="PANTHER" id="PTHR42711:SF5">
    <property type="entry name" value="ABC TRANSPORTER ATP-BINDING PROTEIN NATA"/>
    <property type="match status" value="1"/>
</dbReference>
<evidence type="ECO:0000256" key="4">
    <source>
        <dbReference type="ARBA" id="ARBA00022840"/>
    </source>
</evidence>
<dbReference type="EMBL" id="CP029287">
    <property type="protein sequence ID" value="AWR99079.1"/>
    <property type="molecule type" value="Genomic_DNA"/>
</dbReference>
<dbReference type="Proteomes" id="UP000247586">
    <property type="component" value="Chromosome"/>
</dbReference>
<dbReference type="PROSITE" id="PS00211">
    <property type="entry name" value="ABC_TRANSPORTER_1"/>
    <property type="match status" value="1"/>
</dbReference>